<dbReference type="EMBL" id="PXYT01000067">
    <property type="protein sequence ID" value="PSR24795.1"/>
    <property type="molecule type" value="Genomic_DNA"/>
</dbReference>
<dbReference type="InterPro" id="IPR003787">
    <property type="entry name" value="Sulphur_relay_DsrE/F-like"/>
</dbReference>
<protein>
    <submittedName>
        <fullName evidence="1">Uncharacterized protein</fullName>
    </submittedName>
</protein>
<dbReference type="Proteomes" id="UP000242699">
    <property type="component" value="Unassembled WGS sequence"/>
</dbReference>
<reference evidence="1 2" key="1">
    <citation type="journal article" date="2014" name="BMC Genomics">
        <title>Comparison of environmental and isolate Sulfobacillus genomes reveals diverse carbon, sulfur, nitrogen, and hydrogen metabolisms.</title>
        <authorList>
            <person name="Justice N.B."/>
            <person name="Norman A."/>
            <person name="Brown C.T."/>
            <person name="Singh A."/>
            <person name="Thomas B.C."/>
            <person name="Banfield J.F."/>
        </authorList>
    </citation>
    <scope>NUCLEOTIDE SEQUENCE [LARGE SCALE GENOMIC DNA]</scope>
    <source>
        <strain evidence="1">AMDSBA1</strain>
    </source>
</reference>
<dbReference type="InterPro" id="IPR027396">
    <property type="entry name" value="DsrEFH-like"/>
</dbReference>
<sequence>MARFVYVQTRGSEAPERCFTVFFMAAVARALDDDAAIVFTQTGLSIFARDFADHVLALDGSGKTLTDFMRNAYEQGVTFYGCQLSLPLVDIEPSAVSWPITWIGAADFHELLLEADRAVYLS</sequence>
<evidence type="ECO:0000313" key="1">
    <source>
        <dbReference type="EMBL" id="PSR24795.1"/>
    </source>
</evidence>
<name>A0A2T2WRC9_9FIRM</name>
<gene>
    <name evidence="1" type="ORF">C7B43_18205</name>
</gene>
<evidence type="ECO:0000313" key="2">
    <source>
        <dbReference type="Proteomes" id="UP000242699"/>
    </source>
</evidence>
<organism evidence="1 2">
    <name type="scientific">Sulfobacillus benefaciens</name>
    <dbReference type="NCBI Taxonomy" id="453960"/>
    <lineage>
        <taxon>Bacteria</taxon>
        <taxon>Bacillati</taxon>
        <taxon>Bacillota</taxon>
        <taxon>Clostridia</taxon>
        <taxon>Eubacteriales</taxon>
        <taxon>Clostridiales Family XVII. Incertae Sedis</taxon>
        <taxon>Sulfobacillus</taxon>
    </lineage>
</organism>
<comment type="caution">
    <text evidence="1">The sequence shown here is derived from an EMBL/GenBank/DDBJ whole genome shotgun (WGS) entry which is preliminary data.</text>
</comment>
<dbReference type="Gene3D" id="3.40.1260.10">
    <property type="entry name" value="DsrEFH-like"/>
    <property type="match status" value="1"/>
</dbReference>
<proteinExistence type="predicted"/>
<accession>A0A2T2WRC9</accession>
<dbReference type="AlphaFoldDB" id="A0A2T2WRC9"/>
<dbReference type="Pfam" id="PF02635">
    <property type="entry name" value="DsrE"/>
    <property type="match status" value="1"/>
</dbReference>
<dbReference type="SUPFAM" id="SSF75169">
    <property type="entry name" value="DsrEFH-like"/>
    <property type="match status" value="1"/>
</dbReference>